<dbReference type="AlphaFoldDB" id="T1KJE7"/>
<evidence type="ECO:0008006" key="9">
    <source>
        <dbReference type="Google" id="ProtNLM"/>
    </source>
</evidence>
<evidence type="ECO:0000256" key="5">
    <source>
        <dbReference type="ARBA" id="ARBA00023136"/>
    </source>
</evidence>
<evidence type="ECO:0000313" key="7">
    <source>
        <dbReference type="EnsemblMetazoa" id="tetur12g04793.1"/>
    </source>
</evidence>
<accession>T1KJE7</accession>
<dbReference type="GO" id="GO:0050909">
    <property type="term" value="P:sensory perception of taste"/>
    <property type="evidence" value="ECO:0007669"/>
    <property type="project" value="InterPro"/>
</dbReference>
<keyword evidence="3 6" id="KW-0812">Transmembrane</keyword>
<dbReference type="EMBL" id="CAEY01000120">
    <property type="status" value="NOT_ANNOTATED_CDS"/>
    <property type="molecule type" value="Genomic_DNA"/>
</dbReference>
<evidence type="ECO:0000256" key="6">
    <source>
        <dbReference type="SAM" id="Phobius"/>
    </source>
</evidence>
<protein>
    <recommendedName>
        <fullName evidence="9">Gustatory receptor</fullName>
    </recommendedName>
</protein>
<dbReference type="EnsemblMetazoa" id="tetur12g04793.1">
    <property type="protein sequence ID" value="tetur12g04793.1"/>
    <property type="gene ID" value="tetur12g04793"/>
</dbReference>
<evidence type="ECO:0000313" key="8">
    <source>
        <dbReference type="Proteomes" id="UP000015104"/>
    </source>
</evidence>
<sequence length="373" mass="43768">MTSINMQQCFVRNEQLKHYPKVSIDSISSRFQLIVSSTSNIYGKCLFVLTIFSSTLVHCHDLLYSSMDLSLSGQLFKTFLYVLLEIVMFSAFYFNYNHRLLKQINDHWNALQIDYDYETRKYFWTHKAIYRWLTYALLSIIYISFHFHLWNDNDMIKYKSKFAFTIFCFEWFICAPMHYFHHFCMTCINMDLPILAQTAVQFNLIKLKKLLQKSAKAKKSLNIKDIQNIRHKYLLTYYLVDEINQIMSPLLLCRFGFFLLIAYHSSYDLFYAEQDQSNKGLLFITSSLVLIAVLLYTHSSIKIHEKSLETLAIVYKLSLKTDSLRILNEISLFLNHSEIGFSFGGMFMLTTSSLSTLFSILITVIIALPSFSS</sequence>
<evidence type="ECO:0000256" key="4">
    <source>
        <dbReference type="ARBA" id="ARBA00022989"/>
    </source>
</evidence>
<name>T1KJE7_TETUR</name>
<reference evidence="7" key="2">
    <citation type="submission" date="2015-06" db="UniProtKB">
        <authorList>
            <consortium name="EnsemblMetazoa"/>
        </authorList>
    </citation>
    <scope>IDENTIFICATION</scope>
</reference>
<reference evidence="8" key="1">
    <citation type="submission" date="2011-08" db="EMBL/GenBank/DDBJ databases">
        <authorList>
            <person name="Rombauts S."/>
        </authorList>
    </citation>
    <scope>NUCLEOTIDE SEQUENCE</scope>
    <source>
        <strain evidence="8">London</strain>
    </source>
</reference>
<dbReference type="InterPro" id="IPR013604">
    <property type="entry name" value="7TM_chemorcpt"/>
</dbReference>
<feature type="transmembrane region" description="Helical" evidence="6">
    <location>
        <begin position="41"/>
        <end position="58"/>
    </location>
</feature>
<dbReference type="Proteomes" id="UP000015104">
    <property type="component" value="Unassembled WGS sequence"/>
</dbReference>
<feature type="transmembrane region" description="Helical" evidence="6">
    <location>
        <begin position="346"/>
        <end position="368"/>
    </location>
</feature>
<feature type="transmembrane region" description="Helical" evidence="6">
    <location>
        <begin position="129"/>
        <end position="150"/>
    </location>
</feature>
<evidence type="ECO:0000256" key="2">
    <source>
        <dbReference type="ARBA" id="ARBA00022475"/>
    </source>
</evidence>
<feature type="transmembrane region" description="Helical" evidence="6">
    <location>
        <begin position="246"/>
        <end position="265"/>
    </location>
</feature>
<comment type="subcellular location">
    <subcellularLocation>
        <location evidence="1">Cell membrane</location>
        <topology evidence="1">Multi-pass membrane protein</topology>
    </subcellularLocation>
</comment>
<keyword evidence="5 6" id="KW-0472">Membrane</keyword>
<feature type="transmembrane region" description="Helical" evidence="6">
    <location>
        <begin position="78"/>
        <end position="96"/>
    </location>
</feature>
<feature type="transmembrane region" description="Helical" evidence="6">
    <location>
        <begin position="280"/>
        <end position="297"/>
    </location>
</feature>
<dbReference type="HOGENOM" id="CLU_742543_0_0_1"/>
<proteinExistence type="predicted"/>
<organism evidence="7 8">
    <name type="scientific">Tetranychus urticae</name>
    <name type="common">Two-spotted spider mite</name>
    <dbReference type="NCBI Taxonomy" id="32264"/>
    <lineage>
        <taxon>Eukaryota</taxon>
        <taxon>Metazoa</taxon>
        <taxon>Ecdysozoa</taxon>
        <taxon>Arthropoda</taxon>
        <taxon>Chelicerata</taxon>
        <taxon>Arachnida</taxon>
        <taxon>Acari</taxon>
        <taxon>Acariformes</taxon>
        <taxon>Trombidiformes</taxon>
        <taxon>Prostigmata</taxon>
        <taxon>Eleutherengona</taxon>
        <taxon>Raphignathae</taxon>
        <taxon>Tetranychoidea</taxon>
        <taxon>Tetranychidae</taxon>
        <taxon>Tetranychus</taxon>
    </lineage>
</organism>
<dbReference type="GO" id="GO:0005886">
    <property type="term" value="C:plasma membrane"/>
    <property type="evidence" value="ECO:0007669"/>
    <property type="project" value="UniProtKB-SubCell"/>
</dbReference>
<keyword evidence="8" id="KW-1185">Reference proteome</keyword>
<evidence type="ECO:0000256" key="1">
    <source>
        <dbReference type="ARBA" id="ARBA00004651"/>
    </source>
</evidence>
<dbReference type="Pfam" id="PF08395">
    <property type="entry name" value="7tm_7"/>
    <property type="match status" value="1"/>
</dbReference>
<keyword evidence="2" id="KW-1003">Cell membrane</keyword>
<keyword evidence="4 6" id="KW-1133">Transmembrane helix</keyword>
<evidence type="ECO:0000256" key="3">
    <source>
        <dbReference type="ARBA" id="ARBA00022692"/>
    </source>
</evidence>